<evidence type="ECO:0000313" key="1">
    <source>
        <dbReference type="EMBL" id="KXB02963.1"/>
    </source>
</evidence>
<organism evidence="1 2">
    <name type="scientific">candidate division MSBL1 archaeon SCGC-AAA261F19</name>
    <dbReference type="NCBI Taxonomy" id="1698275"/>
    <lineage>
        <taxon>Archaea</taxon>
        <taxon>Methanobacteriati</taxon>
        <taxon>Methanobacteriota</taxon>
        <taxon>candidate division MSBL1</taxon>
    </lineage>
</organism>
<evidence type="ECO:0000313" key="2">
    <source>
        <dbReference type="Proteomes" id="UP000070565"/>
    </source>
</evidence>
<gene>
    <name evidence="1" type="ORF">AKJ45_02980</name>
</gene>
<accession>A0A133V939</accession>
<keyword evidence="2" id="KW-1185">Reference proteome</keyword>
<name>A0A133V939_9EURY</name>
<dbReference type="Proteomes" id="UP000070565">
    <property type="component" value="Unassembled WGS sequence"/>
</dbReference>
<protein>
    <recommendedName>
        <fullName evidence="3">Cobalamin-independent methionine synthase MetE C-terminal/archaeal domain-containing protein</fullName>
    </recommendedName>
</protein>
<comment type="caution">
    <text evidence="1">The sequence shown here is derived from an EMBL/GenBank/DDBJ whole genome shotgun (WGS) entry which is preliminary data.</text>
</comment>
<sequence>MRLIYDDVGSFPIPQGVEGERFERAFLNSEEWALRIFHESMSMKINAGVQVPCYPQLRDMNDQFLEPLKDPELVEEPYLIREEKAVLPEIVALENMNGRKIKMCITGPLELSIAEFGNEVYQDVMMNIARSLNRFIKNAESIRDLDIGVMSIDEPSLGTNPNISVEEEMLIKAWDIAGATEKDVQIHLHSPLPVKNACRSESIDVIDIGTAATPENLEMIDPEMLESYGKRLRAGISRSDISSLAAEFNEDRKVNVWTDEDAWEEFLTWVEPPRKISERIGRAFDRFGDLLKYVGPDCGLKGARSRSLAHIILKNSSKGIDLFQRGN</sequence>
<dbReference type="EMBL" id="LHXZ01000041">
    <property type="protein sequence ID" value="KXB02963.1"/>
    <property type="molecule type" value="Genomic_DNA"/>
</dbReference>
<dbReference type="CDD" id="cd03310">
    <property type="entry name" value="CIMS_like"/>
    <property type="match status" value="1"/>
</dbReference>
<proteinExistence type="predicted"/>
<reference evidence="1 2" key="1">
    <citation type="journal article" date="2016" name="Sci. Rep.">
        <title>Metabolic traits of an uncultured archaeal lineage -MSBL1- from brine pools of the Red Sea.</title>
        <authorList>
            <person name="Mwirichia R."/>
            <person name="Alam I."/>
            <person name="Rashid M."/>
            <person name="Vinu M."/>
            <person name="Ba-Alawi W."/>
            <person name="Anthony Kamau A."/>
            <person name="Kamanda Ngugi D."/>
            <person name="Goker M."/>
            <person name="Klenk H.P."/>
            <person name="Bajic V."/>
            <person name="Stingl U."/>
        </authorList>
    </citation>
    <scope>NUCLEOTIDE SEQUENCE [LARGE SCALE GENOMIC DNA]</scope>
    <source>
        <strain evidence="1">SCGC-AAA261F19</strain>
    </source>
</reference>
<dbReference type="Gene3D" id="3.20.20.210">
    <property type="match status" value="1"/>
</dbReference>
<dbReference type="SUPFAM" id="SSF51726">
    <property type="entry name" value="UROD/MetE-like"/>
    <property type="match status" value="1"/>
</dbReference>
<dbReference type="AlphaFoldDB" id="A0A133V939"/>
<dbReference type="InterPro" id="IPR038071">
    <property type="entry name" value="UROD/MetE-like_sf"/>
</dbReference>
<evidence type="ECO:0008006" key="3">
    <source>
        <dbReference type="Google" id="ProtNLM"/>
    </source>
</evidence>